<dbReference type="GO" id="GO:0035556">
    <property type="term" value="P:intracellular signal transduction"/>
    <property type="evidence" value="ECO:0007669"/>
    <property type="project" value="TreeGrafter"/>
</dbReference>
<dbReference type="PROSITE" id="PS50011">
    <property type="entry name" value="PROTEIN_KINASE_DOM"/>
    <property type="match status" value="1"/>
</dbReference>
<dbReference type="GO" id="GO:0004674">
    <property type="term" value="F:protein serine/threonine kinase activity"/>
    <property type="evidence" value="ECO:0007669"/>
    <property type="project" value="UniProtKB-KW"/>
</dbReference>
<dbReference type="Pfam" id="PF00069">
    <property type="entry name" value="Pkinase"/>
    <property type="match status" value="1"/>
</dbReference>
<feature type="binding site" evidence="3">
    <location>
        <position position="51"/>
    </location>
    <ligand>
        <name>ATP</name>
        <dbReference type="ChEBI" id="CHEBI:30616"/>
    </ligand>
</feature>
<dbReference type="InterPro" id="IPR008271">
    <property type="entry name" value="Ser/Thr_kinase_AS"/>
</dbReference>
<proteinExistence type="inferred from homology"/>
<dbReference type="AlphaFoldDB" id="A0A1J4K448"/>
<dbReference type="GO" id="GO:0005524">
    <property type="term" value="F:ATP binding"/>
    <property type="evidence" value="ECO:0007669"/>
    <property type="project" value="UniProtKB-UniRule"/>
</dbReference>
<dbReference type="RefSeq" id="XP_068359361.1">
    <property type="nucleotide sequence ID" value="XM_068504563.1"/>
</dbReference>
<organism evidence="6 7">
    <name type="scientific">Tritrichomonas foetus</name>
    <dbReference type="NCBI Taxonomy" id="1144522"/>
    <lineage>
        <taxon>Eukaryota</taxon>
        <taxon>Metamonada</taxon>
        <taxon>Parabasalia</taxon>
        <taxon>Tritrichomonadida</taxon>
        <taxon>Tritrichomonadidae</taxon>
        <taxon>Tritrichomonas</taxon>
    </lineage>
</organism>
<dbReference type="Proteomes" id="UP000179807">
    <property type="component" value="Unassembled WGS sequence"/>
</dbReference>
<keyword evidence="1 3" id="KW-0547">Nucleotide-binding</keyword>
<protein>
    <submittedName>
        <fullName evidence="6">CAMK family protein kinase</fullName>
    </submittedName>
</protein>
<evidence type="ECO:0000256" key="1">
    <source>
        <dbReference type="ARBA" id="ARBA00022741"/>
    </source>
</evidence>
<evidence type="ECO:0000313" key="6">
    <source>
        <dbReference type="EMBL" id="OHT06225.1"/>
    </source>
</evidence>
<dbReference type="GeneID" id="94839267"/>
<evidence type="ECO:0000256" key="4">
    <source>
        <dbReference type="RuleBase" id="RU000304"/>
    </source>
</evidence>
<dbReference type="FunFam" id="3.30.200.20:FF:000042">
    <property type="entry name" value="Aurora kinase A"/>
    <property type="match status" value="1"/>
</dbReference>
<keyword evidence="6" id="KW-0808">Transferase</keyword>
<dbReference type="FunFam" id="1.10.510.10:FF:000956">
    <property type="entry name" value="CAMK family protein kinase"/>
    <property type="match status" value="1"/>
</dbReference>
<dbReference type="CDD" id="cd14003">
    <property type="entry name" value="STKc_AMPK-like"/>
    <property type="match status" value="1"/>
</dbReference>
<dbReference type="VEuPathDB" id="TrichDB:TRFO_25771"/>
<name>A0A1J4K448_9EUKA</name>
<evidence type="ECO:0000256" key="2">
    <source>
        <dbReference type="ARBA" id="ARBA00022840"/>
    </source>
</evidence>
<dbReference type="PANTHER" id="PTHR24346:SF30">
    <property type="entry name" value="MATERNAL EMBRYONIC LEUCINE ZIPPER KINASE"/>
    <property type="match status" value="1"/>
</dbReference>
<keyword evidence="4" id="KW-0723">Serine/threonine-protein kinase</keyword>
<dbReference type="GO" id="GO:0005737">
    <property type="term" value="C:cytoplasm"/>
    <property type="evidence" value="ECO:0007669"/>
    <property type="project" value="TreeGrafter"/>
</dbReference>
<evidence type="ECO:0000256" key="3">
    <source>
        <dbReference type="PROSITE-ProRule" id="PRU10141"/>
    </source>
</evidence>
<keyword evidence="6" id="KW-0418">Kinase</keyword>
<dbReference type="SUPFAM" id="SSF56112">
    <property type="entry name" value="Protein kinase-like (PK-like)"/>
    <property type="match status" value="1"/>
</dbReference>
<evidence type="ECO:0000313" key="7">
    <source>
        <dbReference type="Proteomes" id="UP000179807"/>
    </source>
</evidence>
<dbReference type="SMART" id="SM00220">
    <property type="entry name" value="S_TKc"/>
    <property type="match status" value="1"/>
</dbReference>
<dbReference type="PROSITE" id="PS00107">
    <property type="entry name" value="PROTEIN_KINASE_ATP"/>
    <property type="match status" value="1"/>
</dbReference>
<feature type="domain" description="Protein kinase" evidence="5">
    <location>
        <begin position="22"/>
        <end position="274"/>
    </location>
</feature>
<keyword evidence="2 3" id="KW-0067">ATP-binding</keyword>
<dbReference type="InterPro" id="IPR011009">
    <property type="entry name" value="Kinase-like_dom_sf"/>
</dbReference>
<evidence type="ECO:0000259" key="5">
    <source>
        <dbReference type="PROSITE" id="PS50011"/>
    </source>
</evidence>
<dbReference type="PANTHER" id="PTHR24346">
    <property type="entry name" value="MAP/MICROTUBULE AFFINITY-REGULATING KINASE"/>
    <property type="match status" value="1"/>
</dbReference>
<sequence length="371" mass="42038">MDTIPAEIGDYRIEIPLHIGRFDYIRTIGSGSFSVVALVADRATQIQYACKICSRQQLLEQCIFDRFEREVRLMQSFRHPSLVAIEDVVYDQNLIYLVMEYCFNGELFQVIAERGVLDENTSRRIFAQISEGVAYIHSHNIAHRDIKPENILLDAEMNAKITDFGLCHQVDPNNLLKTPCGSPFYAPPEIISNQPYDGKLSDVWSLGVVLYTMVTGALPWKESNQMQLYRQIIDANFIIPRNLSLTLRDLISRLMRPDPNDRLPVTEILRHPWILEGEEFMNSSKNFGALGMNTALGASDSKQSHSSCLKNKPLIIRPNVANETNFSSFGGSSQMKHILRRVPPSRKNQGSFVKNPISSVVIKKKANRPAQ</sequence>
<reference evidence="6" key="1">
    <citation type="submission" date="2016-10" db="EMBL/GenBank/DDBJ databases">
        <authorList>
            <person name="Benchimol M."/>
            <person name="Almeida L.G."/>
            <person name="Vasconcelos A.T."/>
            <person name="Perreira-Neves A."/>
            <person name="Rosa I.A."/>
            <person name="Tasca T."/>
            <person name="Bogo M.R."/>
            <person name="de Souza W."/>
        </authorList>
    </citation>
    <scope>NUCLEOTIDE SEQUENCE [LARGE SCALE GENOMIC DNA]</scope>
    <source>
        <strain evidence="6">K</strain>
    </source>
</reference>
<gene>
    <name evidence="6" type="ORF">TRFO_25771</name>
</gene>
<dbReference type="InterPro" id="IPR017441">
    <property type="entry name" value="Protein_kinase_ATP_BS"/>
</dbReference>
<keyword evidence="7" id="KW-1185">Reference proteome</keyword>
<dbReference type="Gene3D" id="1.10.510.10">
    <property type="entry name" value="Transferase(Phosphotransferase) domain 1"/>
    <property type="match status" value="1"/>
</dbReference>
<dbReference type="EMBL" id="MLAK01000732">
    <property type="protein sequence ID" value="OHT06225.1"/>
    <property type="molecule type" value="Genomic_DNA"/>
</dbReference>
<dbReference type="PROSITE" id="PS00108">
    <property type="entry name" value="PROTEIN_KINASE_ST"/>
    <property type="match status" value="1"/>
</dbReference>
<dbReference type="OrthoDB" id="193931at2759"/>
<dbReference type="InterPro" id="IPR000719">
    <property type="entry name" value="Prot_kinase_dom"/>
</dbReference>
<comment type="similarity">
    <text evidence="4">Belongs to the protein kinase superfamily.</text>
</comment>
<accession>A0A1J4K448</accession>
<comment type="caution">
    <text evidence="6">The sequence shown here is derived from an EMBL/GenBank/DDBJ whole genome shotgun (WGS) entry which is preliminary data.</text>
</comment>